<dbReference type="RefSeq" id="WP_140000602.1">
    <property type="nucleotide sequence ID" value="NZ_VFJE01000053.1"/>
</dbReference>
<feature type="transmembrane region" description="Helical" evidence="1">
    <location>
        <begin position="122"/>
        <end position="141"/>
    </location>
</feature>
<keyword evidence="1" id="KW-0472">Membrane</keyword>
<feature type="transmembrane region" description="Helical" evidence="1">
    <location>
        <begin position="71"/>
        <end position="92"/>
    </location>
</feature>
<reference evidence="2 3" key="1">
    <citation type="submission" date="2019-06" db="EMBL/GenBank/DDBJ databases">
        <title>Flavobacterium sp. MaA-Y11 from geoumgang.</title>
        <authorList>
            <person name="Jeong S."/>
        </authorList>
    </citation>
    <scope>NUCLEOTIDE SEQUENCE [LARGE SCALE GENOMIC DNA]</scope>
    <source>
        <strain evidence="2 3">MaA-Y11</strain>
    </source>
</reference>
<evidence type="ECO:0000256" key="1">
    <source>
        <dbReference type="SAM" id="Phobius"/>
    </source>
</evidence>
<organism evidence="2 3">
    <name type="scientific">Flavobacterium microcysteis</name>
    <dbReference type="NCBI Taxonomy" id="2596891"/>
    <lineage>
        <taxon>Bacteria</taxon>
        <taxon>Pseudomonadati</taxon>
        <taxon>Bacteroidota</taxon>
        <taxon>Flavobacteriia</taxon>
        <taxon>Flavobacteriales</taxon>
        <taxon>Flavobacteriaceae</taxon>
        <taxon>Flavobacterium</taxon>
    </lineage>
</organism>
<keyword evidence="1" id="KW-0812">Transmembrane</keyword>
<dbReference type="OrthoDB" id="1453494at2"/>
<dbReference type="Proteomes" id="UP000319175">
    <property type="component" value="Unassembled WGS sequence"/>
</dbReference>
<keyword evidence="3" id="KW-1185">Reference proteome</keyword>
<name>A0A501QDF8_9FLAO</name>
<proteinExistence type="predicted"/>
<comment type="caution">
    <text evidence="2">The sequence shown here is derived from an EMBL/GenBank/DDBJ whole genome shotgun (WGS) entry which is preliminary data.</text>
</comment>
<evidence type="ECO:0000313" key="2">
    <source>
        <dbReference type="EMBL" id="TPD69996.1"/>
    </source>
</evidence>
<dbReference type="EMBL" id="VFJE01000053">
    <property type="protein sequence ID" value="TPD69996.1"/>
    <property type="molecule type" value="Genomic_DNA"/>
</dbReference>
<sequence length="144" mass="16535">MIYLKKILWYNMFDLESRGKDTQLAKKGTSMVLAGTALIFIIDYALWNLEFISDSLSDATFETITILGSKFIGKVVGLLSIGLFYLFTFGMISRKSFFEQTLQEYEAMSLAQKEEVAQKGKYLIVIPFALALLLLFYIMFFRLD</sequence>
<feature type="transmembrane region" description="Helical" evidence="1">
    <location>
        <begin position="28"/>
        <end position="47"/>
    </location>
</feature>
<dbReference type="AlphaFoldDB" id="A0A501QDF8"/>
<evidence type="ECO:0000313" key="3">
    <source>
        <dbReference type="Proteomes" id="UP000319175"/>
    </source>
</evidence>
<gene>
    <name evidence="2" type="ORF">FJA49_08830</name>
</gene>
<keyword evidence="1" id="KW-1133">Transmembrane helix</keyword>
<accession>A0A501QDF8</accession>
<protein>
    <submittedName>
        <fullName evidence="2">Uncharacterized protein</fullName>
    </submittedName>
</protein>